<reference evidence="1 2" key="1">
    <citation type="journal article" date="2022" name="New Phytol.">
        <title>Ecological generalism drives hyperdiversity of secondary metabolite gene clusters in xylarialean endophytes.</title>
        <authorList>
            <person name="Franco M.E.E."/>
            <person name="Wisecaver J.H."/>
            <person name="Arnold A.E."/>
            <person name="Ju Y.M."/>
            <person name="Slot J.C."/>
            <person name="Ahrendt S."/>
            <person name="Moore L.P."/>
            <person name="Eastman K.E."/>
            <person name="Scott K."/>
            <person name="Konkel Z."/>
            <person name="Mondo S.J."/>
            <person name="Kuo A."/>
            <person name="Hayes R.D."/>
            <person name="Haridas S."/>
            <person name="Andreopoulos B."/>
            <person name="Riley R."/>
            <person name="LaButti K."/>
            <person name="Pangilinan J."/>
            <person name="Lipzen A."/>
            <person name="Amirebrahimi M."/>
            <person name="Yan J."/>
            <person name="Adam C."/>
            <person name="Keymanesh K."/>
            <person name="Ng V."/>
            <person name="Louie K."/>
            <person name="Northen T."/>
            <person name="Drula E."/>
            <person name="Henrissat B."/>
            <person name="Hsieh H.M."/>
            <person name="Youens-Clark K."/>
            <person name="Lutzoni F."/>
            <person name="Miadlikowska J."/>
            <person name="Eastwood D.C."/>
            <person name="Hamelin R.C."/>
            <person name="Grigoriev I.V."/>
            <person name="U'Ren J.M."/>
        </authorList>
    </citation>
    <scope>NUCLEOTIDE SEQUENCE [LARGE SCALE GENOMIC DNA]</scope>
    <source>
        <strain evidence="1 2">CBS 119005</strain>
    </source>
</reference>
<evidence type="ECO:0000313" key="1">
    <source>
        <dbReference type="EMBL" id="KAI4858552.1"/>
    </source>
</evidence>
<gene>
    <name evidence="1" type="ORF">F4820DRAFT_442252</name>
</gene>
<keyword evidence="1" id="KW-0808">Transferase</keyword>
<keyword evidence="1" id="KW-0378">Hydrolase</keyword>
<accession>A0ACB9YH47</accession>
<keyword evidence="2" id="KW-1185">Reference proteome</keyword>
<protein>
    <submittedName>
        <fullName evidence="1">Acyl transferase/acyl hydrolase/lysophospholipase</fullName>
    </submittedName>
</protein>
<name>A0ACB9YH47_9PEZI</name>
<evidence type="ECO:0000313" key="2">
    <source>
        <dbReference type="Proteomes" id="UP001497700"/>
    </source>
</evidence>
<organism evidence="1 2">
    <name type="scientific">Hypoxylon rubiginosum</name>
    <dbReference type="NCBI Taxonomy" id="110542"/>
    <lineage>
        <taxon>Eukaryota</taxon>
        <taxon>Fungi</taxon>
        <taxon>Dikarya</taxon>
        <taxon>Ascomycota</taxon>
        <taxon>Pezizomycotina</taxon>
        <taxon>Sordariomycetes</taxon>
        <taxon>Xylariomycetidae</taxon>
        <taxon>Xylariales</taxon>
        <taxon>Hypoxylaceae</taxon>
        <taxon>Hypoxylon</taxon>
    </lineage>
</organism>
<comment type="caution">
    <text evidence="1">The sequence shown here is derived from an EMBL/GenBank/DDBJ whole genome shotgun (WGS) entry which is preliminary data.</text>
</comment>
<dbReference type="EMBL" id="MU393730">
    <property type="protein sequence ID" value="KAI4858552.1"/>
    <property type="molecule type" value="Genomic_DNA"/>
</dbReference>
<proteinExistence type="predicted"/>
<sequence length="669" mass="76083">MNWTVHECIDKFKTLCDEAFTRRKGSRLPVVSSLVENYHHSKYQTSSLERAFTSAFTNELYLFGGQRPDQPSGSPVKVAVTAASLDGTEAYVISNYNRRQQGHKPAYHFQRPESDSAELKIWEAARATTAAPTYFKSFHHKESQKIYIDGAILHNNPVRIADSERRMIWPSHQVPDLVLSIGTGPSPVPERRESRHRRAARNGILSHGLHLYGIMRNNFEQKLNCEKTWDEYYAGIAGSLPESVSTSRFHRINPNVGEIPALDEKEKMETLRAKAEQVLRSDLDSQINQIARQLIASSFYFELHSASNPKLDGTTNIYGKIHCRLIDGSLEVHEFGKHILTRAKRNENLQFMVFQDGDTNPLAILPLTSKTTDSMIQKWMFYIDPLRFSVKNRLLPTQIHLCFGHVQMHPISGFPRLIIPDDERSNPNSAILNYTPKTSSQRYTHGSRRLKRYNSKWKAPDLRGASSLSNLHEYATKRDCKLGHDFMESGVAESTRKQPQPPAQARTELSAGLSKKPSVKLGIRETFSTLMWPLRTLEEEEAEEPGSIDTGPLPPDLEEWFREYRKIQNKLTVPGPASGIPPEELVAALRNYNIKPEEYAVYEQWVNLLQPDKWRSKGKGYWLPPIDSGPDNIARSETPGKVHELDSIVVAELMDTSLPRKQDSLHVEV</sequence>
<dbReference type="Proteomes" id="UP001497700">
    <property type="component" value="Unassembled WGS sequence"/>
</dbReference>